<evidence type="ECO:0000313" key="1">
    <source>
        <dbReference type="EMBL" id="KAK1435296.1"/>
    </source>
</evidence>
<evidence type="ECO:0000313" key="2">
    <source>
        <dbReference type="Proteomes" id="UP001229421"/>
    </source>
</evidence>
<accession>A0AAD8L9Y0</accession>
<proteinExistence type="predicted"/>
<keyword evidence="2" id="KW-1185">Reference proteome</keyword>
<protein>
    <submittedName>
        <fullName evidence="1">Uncharacterized protein</fullName>
    </submittedName>
</protein>
<name>A0AAD8L9Y0_TARER</name>
<sequence>MRIVTLVSLCSGGGRRWGIPGENEGMTVLIVTRVCHCCSAVSSSTTTTTPPVHLSRRSFVVNKSQPFLVSSQIYQPTSDNILEKFLFLHHKPPTATTPTVARPHSHHCLLLFILLSLFSFTLTLSLFTTQTTTTATPPPSNNPLHTPVFNALLHYAGTTPNSTNSSRMSASELTSIATVLRRCSSAACNLLGFGPLVKILRLNLLQGSYGGYGSGYCDDDGGPDGGSGYGDDGSEYNDDGLVVDCDRYLMLEI</sequence>
<comment type="caution">
    <text evidence="1">The sequence shown here is derived from an EMBL/GenBank/DDBJ whole genome shotgun (WGS) entry which is preliminary data.</text>
</comment>
<dbReference type="AlphaFoldDB" id="A0AAD8L9Y0"/>
<organism evidence="1 2">
    <name type="scientific">Tagetes erecta</name>
    <name type="common">African marigold</name>
    <dbReference type="NCBI Taxonomy" id="13708"/>
    <lineage>
        <taxon>Eukaryota</taxon>
        <taxon>Viridiplantae</taxon>
        <taxon>Streptophyta</taxon>
        <taxon>Embryophyta</taxon>
        <taxon>Tracheophyta</taxon>
        <taxon>Spermatophyta</taxon>
        <taxon>Magnoliopsida</taxon>
        <taxon>eudicotyledons</taxon>
        <taxon>Gunneridae</taxon>
        <taxon>Pentapetalae</taxon>
        <taxon>asterids</taxon>
        <taxon>campanulids</taxon>
        <taxon>Asterales</taxon>
        <taxon>Asteraceae</taxon>
        <taxon>Asteroideae</taxon>
        <taxon>Heliantheae alliance</taxon>
        <taxon>Tageteae</taxon>
        <taxon>Tagetes</taxon>
    </lineage>
</organism>
<dbReference type="EMBL" id="JAUHHV010000001">
    <property type="protein sequence ID" value="KAK1435296.1"/>
    <property type="molecule type" value="Genomic_DNA"/>
</dbReference>
<reference evidence="1" key="1">
    <citation type="journal article" date="2023" name="bioRxiv">
        <title>Improved chromosome-level genome assembly for marigold (Tagetes erecta).</title>
        <authorList>
            <person name="Jiang F."/>
            <person name="Yuan L."/>
            <person name="Wang S."/>
            <person name="Wang H."/>
            <person name="Xu D."/>
            <person name="Wang A."/>
            <person name="Fan W."/>
        </authorList>
    </citation>
    <scope>NUCLEOTIDE SEQUENCE</scope>
    <source>
        <strain evidence="1">WSJ</strain>
        <tissue evidence="1">Leaf</tissue>
    </source>
</reference>
<gene>
    <name evidence="1" type="ORF">QVD17_01057</name>
</gene>
<dbReference type="Proteomes" id="UP001229421">
    <property type="component" value="Unassembled WGS sequence"/>
</dbReference>